<dbReference type="Pfam" id="PF24764">
    <property type="entry name" value="rva_4"/>
    <property type="match status" value="1"/>
</dbReference>
<keyword evidence="3" id="KW-1185">Reference proteome</keyword>
<protein>
    <recommendedName>
        <fullName evidence="1">Integrase core domain-containing protein</fullName>
    </recommendedName>
</protein>
<dbReference type="EMBL" id="CALNXJ010000005">
    <property type="protein sequence ID" value="CAH3040363.1"/>
    <property type="molecule type" value="Genomic_DNA"/>
</dbReference>
<evidence type="ECO:0000313" key="3">
    <source>
        <dbReference type="Proteomes" id="UP001159428"/>
    </source>
</evidence>
<name>A0AAU9VZA8_9CNID</name>
<organism evidence="2 3">
    <name type="scientific">Pocillopora meandrina</name>
    <dbReference type="NCBI Taxonomy" id="46732"/>
    <lineage>
        <taxon>Eukaryota</taxon>
        <taxon>Metazoa</taxon>
        <taxon>Cnidaria</taxon>
        <taxon>Anthozoa</taxon>
        <taxon>Hexacorallia</taxon>
        <taxon>Scleractinia</taxon>
        <taxon>Astrocoeniina</taxon>
        <taxon>Pocilloporidae</taxon>
        <taxon>Pocillopora</taxon>
    </lineage>
</organism>
<dbReference type="PANTHER" id="PTHR46791">
    <property type="entry name" value="EXPRESSED PROTEIN"/>
    <property type="match status" value="1"/>
</dbReference>
<evidence type="ECO:0000313" key="2">
    <source>
        <dbReference type="EMBL" id="CAH3040363.1"/>
    </source>
</evidence>
<comment type="caution">
    <text evidence="2">The sequence shown here is derived from an EMBL/GenBank/DDBJ whole genome shotgun (WGS) entry which is preliminary data.</text>
</comment>
<reference evidence="2 3" key="1">
    <citation type="submission" date="2022-05" db="EMBL/GenBank/DDBJ databases">
        <authorList>
            <consortium name="Genoscope - CEA"/>
            <person name="William W."/>
        </authorList>
    </citation>
    <scope>NUCLEOTIDE SEQUENCE [LARGE SCALE GENOMIC DNA]</scope>
</reference>
<gene>
    <name evidence="2" type="ORF">PMEA_00025975</name>
</gene>
<dbReference type="InterPro" id="IPR058913">
    <property type="entry name" value="Integrase_dom_put"/>
</dbReference>
<dbReference type="AlphaFoldDB" id="A0AAU9VZA8"/>
<accession>A0AAU9VZA8</accession>
<dbReference type="Proteomes" id="UP001159428">
    <property type="component" value="Unassembled WGS sequence"/>
</dbReference>
<proteinExistence type="predicted"/>
<evidence type="ECO:0000259" key="1">
    <source>
        <dbReference type="Pfam" id="PF24764"/>
    </source>
</evidence>
<dbReference type="PANTHER" id="PTHR46791:SF12">
    <property type="match status" value="1"/>
</dbReference>
<sequence>MHCVHRKDPKWREYRDCSPGLFLKMADSRVSSWKEDDLLKGALQKYVKQGLKREEAIDFLRRDFPQYTWSIRTLDRRLRHFEVYYRDDTVSVEDVKEAVKKELEGPGKLLGYRSMHKKIRQKYDLLVTRDQVYDVMSDLDRDGLAARGGVGAKKARRKKGNFSSKGPNWVHSLDGHDKLMGFQNSTFPIAIYGCLDTASRKLLWLRVWNKNCDPQLIGRWYLEHIMETKVIPAMIRIDKGTETGTMATIHAFLRRNHTDVVDPADTILYGPSTSNQIERWWKELHERMEKFFKSQLRWLKDQGHYDPHDDIDRKLLSFIMVPVVQRELDTFKEMVWNSHRIRAQKDTILPDGVPNHIYSFPQKYGLEECGKKIIRFCQNWFWDISVLFKVNYGIVIMLQQSTNDNLFVEISRHNFIAQKEIICC</sequence>
<feature type="domain" description="Integrase core" evidence="1">
    <location>
        <begin position="163"/>
        <end position="346"/>
    </location>
</feature>